<feature type="region of interest" description="Disordered" evidence="1">
    <location>
        <begin position="506"/>
        <end position="536"/>
    </location>
</feature>
<feature type="compositionally biased region" description="Low complexity" evidence="1">
    <location>
        <begin position="506"/>
        <end position="525"/>
    </location>
</feature>
<protein>
    <submittedName>
        <fullName evidence="3">Uncharacterized protein</fullName>
    </submittedName>
</protein>
<dbReference type="OMA" id="ADLIWHR"/>
<dbReference type="InterPro" id="IPR027417">
    <property type="entry name" value="P-loop_NTPase"/>
</dbReference>
<proteinExistence type="predicted"/>
<evidence type="ECO:0000256" key="1">
    <source>
        <dbReference type="SAM" id="MobiDB-lite"/>
    </source>
</evidence>
<dbReference type="WBParaSite" id="nRc.2.0.1.t25447-RA">
    <property type="protein sequence ID" value="nRc.2.0.1.t25447-RA"/>
    <property type="gene ID" value="nRc.2.0.1.g25447"/>
</dbReference>
<dbReference type="Proteomes" id="UP000887565">
    <property type="component" value="Unplaced"/>
</dbReference>
<dbReference type="Gene3D" id="3.40.50.300">
    <property type="entry name" value="P-loop containing nucleotide triphosphate hydrolases"/>
    <property type="match status" value="1"/>
</dbReference>
<feature type="compositionally biased region" description="Basic and acidic residues" evidence="1">
    <location>
        <begin position="259"/>
        <end position="281"/>
    </location>
</feature>
<name>A0A915JH55_ROMCU</name>
<feature type="region of interest" description="Disordered" evidence="1">
    <location>
        <begin position="259"/>
        <end position="288"/>
    </location>
</feature>
<organism evidence="2 3">
    <name type="scientific">Romanomermis culicivorax</name>
    <name type="common">Nematode worm</name>
    <dbReference type="NCBI Taxonomy" id="13658"/>
    <lineage>
        <taxon>Eukaryota</taxon>
        <taxon>Metazoa</taxon>
        <taxon>Ecdysozoa</taxon>
        <taxon>Nematoda</taxon>
        <taxon>Enoplea</taxon>
        <taxon>Dorylaimia</taxon>
        <taxon>Mermithida</taxon>
        <taxon>Mermithoidea</taxon>
        <taxon>Mermithidae</taxon>
        <taxon>Romanomermis</taxon>
    </lineage>
</organism>
<evidence type="ECO:0000313" key="3">
    <source>
        <dbReference type="WBParaSite" id="nRc.2.0.1.t25447-RA"/>
    </source>
</evidence>
<reference evidence="3" key="1">
    <citation type="submission" date="2022-11" db="UniProtKB">
        <authorList>
            <consortium name="WormBaseParasite"/>
        </authorList>
    </citation>
    <scope>IDENTIFICATION</scope>
</reference>
<feature type="compositionally biased region" description="Polar residues" evidence="1">
    <location>
        <begin position="526"/>
        <end position="536"/>
    </location>
</feature>
<keyword evidence="2" id="KW-1185">Reference proteome</keyword>
<sequence>MGTGTSVMAAIVARSLDFSFTINQYEFYSNRHKVKIAYRIRFEFYLFMGCTASSLVINNRRHMLIKQDPNTLNDPELLILNAPLPKIQAHIGSGAQKFNENKTIVIFVFGKFIERNSVHCKISGPGSMKGILMEELVAAFNFTVLTTEDIVLTHLPNKVTTNIETAQDIKDLIITDPSLLTLEWVLSSISARIMSSNSKLFLIDIVANLNSILNSALFSNPDIKKELASFERKHPCLFSINLNVPELSLVCLKSIAKKDRSSPEDNGIEKPAESEKDKSKSNNDVADEMDTSRLKKRYEVYIAVAKPFMDYFEETGRLITVEVQAKQKDAVWKKMQDILRDFGFVPQKSKRSVVLFVMDDEQVNGLDTLYYRMLKVNLSAILNNRVDSLEQMIKAVCLYVKRSSSAQNHLIVLDIAPVKCDQPMKRINFLEIRECYLDHYIRHKSNNFKGRPFKKPFKAVITTSNEICLFPDEMDTDLCKKIAVSYTIAESKSQAPGHLTVVEVTDNNTNSSNENSVLLTSLSNSPTEKTATAPSRQRGANITWAALMSEFLFQNLQ</sequence>
<accession>A0A915JH55</accession>
<dbReference type="AlphaFoldDB" id="A0A915JH55"/>
<evidence type="ECO:0000313" key="2">
    <source>
        <dbReference type="Proteomes" id="UP000887565"/>
    </source>
</evidence>